<dbReference type="STRING" id="155417.A0A4Q4TF17"/>
<keyword evidence="2" id="KW-0812">Transmembrane</keyword>
<sequence>MLRASHREQAIFGRARWRKRVLLPCWIAQTLLLLSLMVLFSYRLSRTLSTWKSEEENGQVPMVELIWEGVNIGFSFVNFVLTLVSIAKFVSEVLTPSGMLFNCILSTVLALAILALDILVYVKHNDKQYSLVGLIIDSCLLLFTIIPLIYSVIAYRRVLAYDLYHLPGNVKPFGYDASSADTIYPSMVEATEPYDPTNPKQNVSTRQRSLSALSANTIRLSFSSKRDSGSHTPQQQQREQEQPARPEMEPRRSYDHKRSTQFDEYVARRVSESGMSLKSSVERALGGEFGWDDDPNRRPRDTIVGSGTVASLQVRPRENSLGRQSSFEVSISSATTPTRELSVNSGATAPHSLVSVPEAHEEEDIHAHAAQGRSAGVGEACEALLGSGPVSRNHSRSPPDFLRMGHVNRLEDVRSVLLGQRLIERISRFDGNEVFCAALRGIVMTTALN</sequence>
<keyword evidence="2" id="KW-1133">Transmembrane helix</keyword>
<feature type="compositionally biased region" description="Basic and acidic residues" evidence="1">
    <location>
        <begin position="238"/>
        <end position="260"/>
    </location>
</feature>
<feature type="region of interest" description="Disordered" evidence="1">
    <location>
        <begin position="286"/>
        <end position="348"/>
    </location>
</feature>
<name>A0A4Q4TF17_9PEZI</name>
<feature type="transmembrane region" description="Helical" evidence="2">
    <location>
        <begin position="99"/>
        <end position="122"/>
    </location>
</feature>
<dbReference type="EMBL" id="QJNU01000170">
    <property type="protein sequence ID" value="RYP05401.1"/>
    <property type="molecule type" value="Genomic_DNA"/>
</dbReference>
<feature type="region of interest" description="Disordered" evidence="1">
    <location>
        <begin position="222"/>
        <end position="260"/>
    </location>
</feature>
<gene>
    <name evidence="3" type="ORF">DL764_003826</name>
</gene>
<keyword evidence="2" id="KW-0472">Membrane</keyword>
<evidence type="ECO:0000256" key="1">
    <source>
        <dbReference type="SAM" id="MobiDB-lite"/>
    </source>
</evidence>
<evidence type="ECO:0000313" key="3">
    <source>
        <dbReference type="EMBL" id="RYP05401.1"/>
    </source>
</evidence>
<feature type="transmembrane region" description="Helical" evidence="2">
    <location>
        <begin position="65"/>
        <end position="87"/>
    </location>
</feature>
<dbReference type="AlphaFoldDB" id="A0A4Q4TF17"/>
<organism evidence="3 4">
    <name type="scientific">Monosporascus ibericus</name>
    <dbReference type="NCBI Taxonomy" id="155417"/>
    <lineage>
        <taxon>Eukaryota</taxon>
        <taxon>Fungi</taxon>
        <taxon>Dikarya</taxon>
        <taxon>Ascomycota</taxon>
        <taxon>Pezizomycotina</taxon>
        <taxon>Sordariomycetes</taxon>
        <taxon>Xylariomycetidae</taxon>
        <taxon>Xylariales</taxon>
        <taxon>Xylariales incertae sedis</taxon>
        <taxon>Monosporascus</taxon>
    </lineage>
</organism>
<evidence type="ECO:0000313" key="4">
    <source>
        <dbReference type="Proteomes" id="UP000293360"/>
    </source>
</evidence>
<evidence type="ECO:0000256" key="2">
    <source>
        <dbReference type="SAM" id="Phobius"/>
    </source>
</evidence>
<proteinExistence type="predicted"/>
<protein>
    <submittedName>
        <fullName evidence="3">Uncharacterized protein</fullName>
    </submittedName>
</protein>
<accession>A0A4Q4TF17</accession>
<dbReference type="Proteomes" id="UP000293360">
    <property type="component" value="Unassembled WGS sequence"/>
</dbReference>
<feature type="transmembrane region" description="Helical" evidence="2">
    <location>
        <begin position="128"/>
        <end position="153"/>
    </location>
</feature>
<keyword evidence="4" id="KW-1185">Reference proteome</keyword>
<dbReference type="OrthoDB" id="5211263at2759"/>
<feature type="compositionally biased region" description="Polar residues" evidence="1">
    <location>
        <begin position="321"/>
        <end position="347"/>
    </location>
</feature>
<comment type="caution">
    <text evidence="3">The sequence shown here is derived from an EMBL/GenBank/DDBJ whole genome shotgun (WGS) entry which is preliminary data.</text>
</comment>
<feature type="transmembrane region" description="Helical" evidence="2">
    <location>
        <begin position="21"/>
        <end position="45"/>
    </location>
</feature>
<reference evidence="3 4" key="1">
    <citation type="submission" date="2018-06" db="EMBL/GenBank/DDBJ databases">
        <title>Complete Genomes of Monosporascus.</title>
        <authorList>
            <person name="Robinson A.J."/>
            <person name="Natvig D.O."/>
        </authorList>
    </citation>
    <scope>NUCLEOTIDE SEQUENCE [LARGE SCALE GENOMIC DNA]</scope>
    <source>
        <strain evidence="3 4">CBS 110550</strain>
    </source>
</reference>